<evidence type="ECO:0000256" key="6">
    <source>
        <dbReference type="ARBA" id="ARBA00023077"/>
    </source>
</evidence>
<evidence type="ECO:0000256" key="5">
    <source>
        <dbReference type="ARBA" id="ARBA00022692"/>
    </source>
</evidence>
<evidence type="ECO:0000313" key="15">
    <source>
        <dbReference type="EMBL" id="UNV86681.1"/>
    </source>
</evidence>
<reference evidence="15 17" key="2">
    <citation type="submission" date="2022-03" db="EMBL/GenBank/DDBJ databases">
        <title>Genome sequencing of Morococcus cerebrosus.</title>
        <authorList>
            <person name="Baek M.-G."/>
            <person name="Yi H."/>
        </authorList>
    </citation>
    <scope>NUCLEOTIDE SEQUENCE [LARGE SCALE GENOMIC DNA]</scope>
    <source>
        <strain evidence="15 17">CIP 81.93</strain>
    </source>
</reference>
<dbReference type="CDD" id="cd01347">
    <property type="entry name" value="ligand_gated_channel"/>
    <property type="match status" value="1"/>
</dbReference>
<accession>A0A0C1GNX3</accession>
<dbReference type="Pfam" id="PF07715">
    <property type="entry name" value="Plug"/>
    <property type="match status" value="1"/>
</dbReference>
<dbReference type="AlphaFoldDB" id="A0A0C1GNX3"/>
<dbReference type="NCBIfam" id="TIGR01783">
    <property type="entry name" value="TonB-siderophor"/>
    <property type="match status" value="1"/>
</dbReference>
<evidence type="ECO:0000256" key="1">
    <source>
        <dbReference type="ARBA" id="ARBA00004571"/>
    </source>
</evidence>
<name>A0A0C1GNX3_9NEIS</name>
<evidence type="ECO:0000313" key="14">
    <source>
        <dbReference type="EMBL" id="KIC07111.1"/>
    </source>
</evidence>
<dbReference type="InterPro" id="IPR010105">
    <property type="entry name" value="TonB_sidphr_rcpt"/>
</dbReference>
<dbReference type="GO" id="GO:0038023">
    <property type="term" value="F:signaling receptor activity"/>
    <property type="evidence" value="ECO:0007669"/>
    <property type="project" value="InterPro"/>
</dbReference>
<dbReference type="GO" id="GO:0015891">
    <property type="term" value="P:siderophore transport"/>
    <property type="evidence" value="ECO:0007669"/>
    <property type="project" value="InterPro"/>
</dbReference>
<dbReference type="InterPro" id="IPR000531">
    <property type="entry name" value="Beta-barrel_TonB"/>
</dbReference>
<feature type="domain" description="TonB-dependent receptor plug" evidence="13">
    <location>
        <begin position="63"/>
        <end position="167"/>
    </location>
</feature>
<dbReference type="RefSeq" id="WP_039407981.1">
    <property type="nucleotide sequence ID" value="NZ_CP094242.1"/>
</dbReference>
<keyword evidence="4 10" id="KW-1134">Transmembrane beta strand</keyword>
<dbReference type="PANTHER" id="PTHR32552:SF74">
    <property type="entry name" value="HYDROXAMATE SIDEROPHORE RECEPTOR FHUE"/>
    <property type="match status" value="1"/>
</dbReference>
<keyword evidence="6 11" id="KW-0798">TonB box</keyword>
<keyword evidence="8 14" id="KW-0675">Receptor</keyword>
<dbReference type="PROSITE" id="PS52016">
    <property type="entry name" value="TONB_DEPENDENT_REC_3"/>
    <property type="match status" value="1"/>
</dbReference>
<dbReference type="Pfam" id="PF00593">
    <property type="entry name" value="TonB_dep_Rec_b-barrel"/>
    <property type="match status" value="1"/>
</dbReference>
<keyword evidence="17" id="KW-1185">Reference proteome</keyword>
<dbReference type="Proteomes" id="UP000829504">
    <property type="component" value="Chromosome"/>
</dbReference>
<dbReference type="PANTHER" id="PTHR32552">
    <property type="entry name" value="FERRICHROME IRON RECEPTOR-RELATED"/>
    <property type="match status" value="1"/>
</dbReference>
<dbReference type="InterPro" id="IPR039426">
    <property type="entry name" value="TonB-dep_rcpt-like"/>
</dbReference>
<keyword evidence="3 10" id="KW-0813">Transport</keyword>
<dbReference type="EMBL" id="CP094242">
    <property type="protein sequence ID" value="UNV86681.1"/>
    <property type="molecule type" value="Genomic_DNA"/>
</dbReference>
<feature type="domain" description="TonB-dependent receptor-like beta-barrel" evidence="12">
    <location>
        <begin position="254"/>
        <end position="700"/>
    </location>
</feature>
<dbReference type="Gene3D" id="2.40.170.20">
    <property type="entry name" value="TonB-dependent receptor, beta-barrel domain"/>
    <property type="match status" value="1"/>
</dbReference>
<keyword evidence="5 10" id="KW-0812">Transmembrane</keyword>
<keyword evidence="7 10" id="KW-0472">Membrane</keyword>
<comment type="subcellular location">
    <subcellularLocation>
        <location evidence="1 10">Cell outer membrane</location>
        <topology evidence="1 10">Multi-pass membrane protein</topology>
    </subcellularLocation>
</comment>
<reference evidence="14 16" key="1">
    <citation type="submission" date="2014-12" db="EMBL/GenBank/DDBJ databases">
        <title>Genome sequence of Morococcus cerebrosus.</title>
        <authorList>
            <person name="Shin S.-K."/>
            <person name="Yi H."/>
        </authorList>
    </citation>
    <scope>NUCLEOTIDE SEQUENCE [LARGE SCALE GENOMIC DNA]</scope>
    <source>
        <strain evidence="14 16">CIP 81.93</strain>
    </source>
</reference>
<dbReference type="PATRIC" id="fig|1056807.3.peg.1464"/>
<evidence type="ECO:0000256" key="8">
    <source>
        <dbReference type="ARBA" id="ARBA00023170"/>
    </source>
</evidence>
<keyword evidence="9 10" id="KW-0998">Cell outer membrane</keyword>
<protein>
    <submittedName>
        <fullName evidence="14">Ferripyoverdine receptor</fullName>
    </submittedName>
    <submittedName>
        <fullName evidence="15">TonB-dependent siderophore receptor</fullName>
    </submittedName>
</protein>
<dbReference type="Proteomes" id="UP000031390">
    <property type="component" value="Unassembled WGS sequence"/>
</dbReference>
<dbReference type="GO" id="GO:0009279">
    <property type="term" value="C:cell outer membrane"/>
    <property type="evidence" value="ECO:0007669"/>
    <property type="project" value="UniProtKB-SubCell"/>
</dbReference>
<evidence type="ECO:0000256" key="4">
    <source>
        <dbReference type="ARBA" id="ARBA00022452"/>
    </source>
</evidence>
<evidence type="ECO:0000259" key="13">
    <source>
        <dbReference type="Pfam" id="PF07715"/>
    </source>
</evidence>
<evidence type="ECO:0000256" key="3">
    <source>
        <dbReference type="ARBA" id="ARBA00022448"/>
    </source>
</evidence>
<evidence type="ECO:0000256" key="7">
    <source>
        <dbReference type="ARBA" id="ARBA00023136"/>
    </source>
</evidence>
<dbReference type="SUPFAM" id="SSF56935">
    <property type="entry name" value="Porins"/>
    <property type="match status" value="1"/>
</dbReference>
<evidence type="ECO:0000256" key="10">
    <source>
        <dbReference type="PROSITE-ProRule" id="PRU01360"/>
    </source>
</evidence>
<comment type="similarity">
    <text evidence="2 10 11">Belongs to the TonB-dependent receptor family.</text>
</comment>
<evidence type="ECO:0000313" key="16">
    <source>
        <dbReference type="Proteomes" id="UP000031390"/>
    </source>
</evidence>
<dbReference type="Gene3D" id="2.170.130.10">
    <property type="entry name" value="TonB-dependent receptor, plug domain"/>
    <property type="match status" value="1"/>
</dbReference>
<organism evidence="14 16">
    <name type="scientific">Morococcus cerebrosus</name>
    <dbReference type="NCBI Taxonomy" id="1056807"/>
    <lineage>
        <taxon>Bacteria</taxon>
        <taxon>Pseudomonadati</taxon>
        <taxon>Pseudomonadota</taxon>
        <taxon>Betaproteobacteria</taxon>
        <taxon>Neisseriales</taxon>
        <taxon>Neisseriaceae</taxon>
        <taxon>Morococcus</taxon>
    </lineage>
</organism>
<evidence type="ECO:0000259" key="12">
    <source>
        <dbReference type="Pfam" id="PF00593"/>
    </source>
</evidence>
<dbReference type="GO" id="GO:0015344">
    <property type="term" value="F:siderophore uptake transmembrane transporter activity"/>
    <property type="evidence" value="ECO:0007669"/>
    <property type="project" value="TreeGrafter"/>
</dbReference>
<sequence length="734" mass="83489">MNHPIRYACLLAAVPLQLSAQTAEQTEHVDLPAVNVTGQSRTASRDSYTVPTMSTATGLPISPKDTPQSVSVITRKQMDDSGATTLEDALKTTTGLNVVRRGNRMQFQSRGFNIGSVTTNGLHSTIASMQGNNLHDQKLLMDTALYERIEILRGASGLKQADSEPGGSVNAILKRPTAQPLAEIDLQADRWGKVRGVFDVSGVLNQEHAVRGRMVGVLERDNSFRKYDDGDNAVLFGTADKTFSNNTKLTVGAVYHRQTDTPLGFGLPIDRNGSDLRLPRDTNWGADWNKGTYRKIHTFAELEHYFGNDWKLTGKLDYKQNKSKTEEAYLSGSCVTCGADNGMLPLDTVSRHDRYNHQWTGQAELNGKYSAFGRRHDLYAAYTHSREKFNIRMRDQNTQNRSFNLYTWTGGEIARPDWNSFDYQDYRNSRKTIQTLTLASRLNLTDRLHLILGGGYSRWRNSFIWYRDTKDGVPDYQAGNDYPYKKGRFIPYAAVTYDLDGRNTLYASYTSIFKHTSARDKDDKELSPVLGNNYEIGWKGAWNGGRLNTTLAFFQTEKHNEPISTRERHPETKNWIYAPVRLQSRGFDAEIAGDLTPDWQLFAGYTYNTRKYTATAGQQQLFVKGADFSQHTPKHMFRLYTTYRLPGAANRWTLKGGFNMQDKHRSWDVKQPLGGYTVWNAGVQYQPNKKLNLGLTVNNLTDKRYYENYEARTYGWGYFYGEPRNVVFNLKWTM</sequence>
<dbReference type="EMBL" id="JUFZ01000068">
    <property type="protein sequence ID" value="KIC07111.1"/>
    <property type="molecule type" value="Genomic_DNA"/>
</dbReference>
<evidence type="ECO:0000256" key="9">
    <source>
        <dbReference type="ARBA" id="ARBA00023237"/>
    </source>
</evidence>
<evidence type="ECO:0000256" key="11">
    <source>
        <dbReference type="RuleBase" id="RU003357"/>
    </source>
</evidence>
<evidence type="ECO:0000313" key="17">
    <source>
        <dbReference type="Proteomes" id="UP000829504"/>
    </source>
</evidence>
<dbReference type="InterPro" id="IPR037066">
    <property type="entry name" value="Plug_dom_sf"/>
</dbReference>
<gene>
    <name evidence="14" type="ORF">MCC93_15240</name>
    <name evidence="15" type="ORF">MON37_08345</name>
</gene>
<dbReference type="InterPro" id="IPR012910">
    <property type="entry name" value="Plug_dom"/>
</dbReference>
<proteinExistence type="inferred from homology"/>
<dbReference type="InterPro" id="IPR036942">
    <property type="entry name" value="Beta-barrel_TonB_sf"/>
</dbReference>
<evidence type="ECO:0000256" key="2">
    <source>
        <dbReference type="ARBA" id="ARBA00009810"/>
    </source>
</evidence>